<dbReference type="OMA" id="VCPMSYL"/>
<dbReference type="Proteomes" id="UP000683925">
    <property type="component" value="Unassembled WGS sequence"/>
</dbReference>
<evidence type="ECO:0000313" key="2">
    <source>
        <dbReference type="Proteomes" id="UP000683925"/>
    </source>
</evidence>
<dbReference type="OrthoDB" id="283156at2759"/>
<organism evidence="1 2">
    <name type="scientific">Paramecium octaurelia</name>
    <dbReference type="NCBI Taxonomy" id="43137"/>
    <lineage>
        <taxon>Eukaryota</taxon>
        <taxon>Sar</taxon>
        <taxon>Alveolata</taxon>
        <taxon>Ciliophora</taxon>
        <taxon>Intramacronucleata</taxon>
        <taxon>Oligohymenophorea</taxon>
        <taxon>Peniculida</taxon>
        <taxon>Parameciidae</taxon>
        <taxon>Paramecium</taxon>
    </lineage>
</organism>
<evidence type="ECO:0000313" key="1">
    <source>
        <dbReference type="EMBL" id="CAD8154343.1"/>
    </source>
</evidence>
<reference evidence="1" key="1">
    <citation type="submission" date="2021-01" db="EMBL/GenBank/DDBJ databases">
        <authorList>
            <consortium name="Genoscope - CEA"/>
            <person name="William W."/>
        </authorList>
    </citation>
    <scope>NUCLEOTIDE SEQUENCE</scope>
</reference>
<dbReference type="AlphaFoldDB" id="A0A8S1TQU6"/>
<proteinExistence type="predicted"/>
<accession>A0A8S1TQU6</accession>
<comment type="caution">
    <text evidence="1">The sequence shown here is derived from an EMBL/GenBank/DDBJ whole genome shotgun (WGS) entry which is preliminary data.</text>
</comment>
<keyword evidence="2" id="KW-1185">Reference proteome</keyword>
<sequence>MTSQIKDSAFYTFFVDNPDNHSLQINGQMKNSDTTFRFRKYCKSQKVDTRFPWNGTKVHFRVKDHTELKLGLDFGQWKLGKFEASYFAKFFSNNKKLQYQFGLQKEVNKNFWHSVWVTCESGLFLNYNFNLTQPKWYLREGIQWDTTSNQFKFDGLLTYTQNLNEFFVKASNSLDNKLSCQDQEIKLGYLRRRGNDKACGFQVDNKLNLDLVCHAKVKKCDWRIYINQALEVRQYVKYNYNQNLSIHSGLSVPLKTIGKVCPMSYLTALQVELNI</sequence>
<dbReference type="EMBL" id="CAJJDP010000029">
    <property type="protein sequence ID" value="CAD8154343.1"/>
    <property type="molecule type" value="Genomic_DNA"/>
</dbReference>
<name>A0A8S1TQU6_PAROT</name>
<gene>
    <name evidence="1" type="ORF">POCTA_138.1.T0290111</name>
</gene>
<protein>
    <submittedName>
        <fullName evidence="1">Uncharacterized protein</fullName>
    </submittedName>
</protein>